<dbReference type="Proteomes" id="UP000323506">
    <property type="component" value="Chromosome A02"/>
</dbReference>
<evidence type="ECO:0000313" key="1">
    <source>
        <dbReference type="EMBL" id="TYH27070.1"/>
    </source>
</evidence>
<accession>A0A5D2HAW8</accession>
<reference evidence="1 2" key="1">
    <citation type="submission" date="2019-06" db="EMBL/GenBank/DDBJ databases">
        <title>WGS assembly of Gossypium darwinii.</title>
        <authorList>
            <person name="Chen Z.J."/>
            <person name="Sreedasyam A."/>
            <person name="Ando A."/>
            <person name="Song Q."/>
            <person name="De L."/>
            <person name="Hulse-Kemp A."/>
            <person name="Ding M."/>
            <person name="Ye W."/>
            <person name="Kirkbride R."/>
            <person name="Jenkins J."/>
            <person name="Plott C."/>
            <person name="Lovell J."/>
            <person name="Lin Y.-M."/>
            <person name="Vaughn R."/>
            <person name="Liu B."/>
            <person name="Li W."/>
            <person name="Simpson S."/>
            <person name="Scheffler B."/>
            <person name="Saski C."/>
            <person name="Grover C."/>
            <person name="Hu G."/>
            <person name="Conover J."/>
            <person name="Carlson J."/>
            <person name="Shu S."/>
            <person name="Boston L."/>
            <person name="Williams M."/>
            <person name="Peterson D."/>
            <person name="Mcgee K."/>
            <person name="Jones D."/>
            <person name="Wendel J."/>
            <person name="Stelly D."/>
            <person name="Grimwood J."/>
            <person name="Schmutz J."/>
        </authorList>
    </citation>
    <scope>NUCLEOTIDE SEQUENCE [LARGE SCALE GENOMIC DNA]</scope>
    <source>
        <strain evidence="1">1808015.09</strain>
    </source>
</reference>
<dbReference type="EMBL" id="CM017689">
    <property type="protein sequence ID" value="TYH27070.1"/>
    <property type="molecule type" value="Genomic_DNA"/>
</dbReference>
<sequence length="50" mass="5916">MSFKLHFLFMSIRGKEENIFGHCCFNLKLKLVDQVKNRSSINRGKEKITE</sequence>
<protein>
    <submittedName>
        <fullName evidence="1">Uncharacterized protein</fullName>
    </submittedName>
</protein>
<keyword evidence="2" id="KW-1185">Reference proteome</keyword>
<dbReference type="AlphaFoldDB" id="A0A5D2HAW8"/>
<proteinExistence type="predicted"/>
<organism evidence="1 2">
    <name type="scientific">Gossypium darwinii</name>
    <name type="common">Darwin's cotton</name>
    <name type="synonym">Gossypium barbadense var. darwinii</name>
    <dbReference type="NCBI Taxonomy" id="34276"/>
    <lineage>
        <taxon>Eukaryota</taxon>
        <taxon>Viridiplantae</taxon>
        <taxon>Streptophyta</taxon>
        <taxon>Embryophyta</taxon>
        <taxon>Tracheophyta</taxon>
        <taxon>Spermatophyta</taxon>
        <taxon>Magnoliopsida</taxon>
        <taxon>eudicotyledons</taxon>
        <taxon>Gunneridae</taxon>
        <taxon>Pentapetalae</taxon>
        <taxon>rosids</taxon>
        <taxon>malvids</taxon>
        <taxon>Malvales</taxon>
        <taxon>Malvaceae</taxon>
        <taxon>Malvoideae</taxon>
        <taxon>Gossypium</taxon>
    </lineage>
</organism>
<gene>
    <name evidence="1" type="ORF">ES288_A02G040000v1</name>
</gene>
<evidence type="ECO:0000313" key="2">
    <source>
        <dbReference type="Proteomes" id="UP000323506"/>
    </source>
</evidence>
<name>A0A5D2HAW8_GOSDA</name>